<dbReference type="GO" id="GO:0005524">
    <property type="term" value="F:ATP binding"/>
    <property type="evidence" value="ECO:0007669"/>
    <property type="project" value="UniProtKB-KW"/>
</dbReference>
<dbReference type="SMART" id="SM00382">
    <property type="entry name" value="AAA"/>
    <property type="match status" value="2"/>
</dbReference>
<dbReference type="InterPro" id="IPR027417">
    <property type="entry name" value="P-loop_NTPase"/>
</dbReference>
<sequence length="502" mass="54912">MGKSSLLEMKGISKLFPGVKALDKVNFSLKKGQVHALLGENGAGKSTLMKVLNGIYQPDDGEILFKGKKVEFQGPAAAQDAGLAIIHQELELIPYLTVAENMYLGREPRKGVFINYQLLHQQTAEILNLLGVEIDPAAKVKDLNIGSQQMVEIAKAVSQSAEILVMDEPTSSLTNQEIEILFKLIERLKKQGIAIVYISHRMEEVFRICDQVTVLRDGNFVGQVATAETDEDQLIKMMVGRTIADRFPTMKFEPGAETLKVENLNVPDLLTDASFSLHKGEILGIAGLMGSGRTELAKALFGVFKETTGNIFFKGEKITIDSPAVAIKNGIYYLSEDRKGEGLILGLSVAENISISVLKKLLYGGTFIKEKAEQDLANEYIADLKIKTPSASQRVENLSGGNQQKVVISKLLSTQPEVVIFDEPTRGIDVGAKREIYDLMQQLVAEGVAVILISSELPEVLNLSNRILVMHEGKIKGELTAAAADQESVMKLATGRRSQKDE</sequence>
<gene>
    <name evidence="12" type="ORF">SAMN02983006_01924</name>
</gene>
<evidence type="ECO:0000313" key="13">
    <source>
        <dbReference type="Proteomes" id="UP000199006"/>
    </source>
</evidence>
<dbReference type="PANTHER" id="PTHR43790">
    <property type="entry name" value="CARBOHYDRATE TRANSPORT ATP-BINDING PROTEIN MG119-RELATED"/>
    <property type="match status" value="1"/>
</dbReference>
<comment type="subcellular location">
    <subcellularLocation>
        <location evidence="2">Cell inner membrane</location>
    </subcellularLocation>
    <subcellularLocation>
        <location evidence="1">Cell membrane</location>
        <topology evidence="1">Peripheral membrane protein</topology>
    </subcellularLocation>
</comment>
<keyword evidence="7" id="KW-0547">Nucleotide-binding</keyword>
<evidence type="ECO:0000256" key="4">
    <source>
        <dbReference type="ARBA" id="ARBA00022475"/>
    </source>
</evidence>
<dbReference type="GO" id="GO:0005886">
    <property type="term" value="C:plasma membrane"/>
    <property type="evidence" value="ECO:0007669"/>
    <property type="project" value="UniProtKB-SubCell"/>
</dbReference>
<protein>
    <submittedName>
        <fullName evidence="12">Ribose transport system ATP-binding protein</fullName>
    </submittedName>
</protein>
<evidence type="ECO:0000256" key="6">
    <source>
        <dbReference type="ARBA" id="ARBA00022737"/>
    </source>
</evidence>
<dbReference type="AlphaFoldDB" id="A0A1I4K682"/>
<keyword evidence="8 12" id="KW-0067">ATP-binding</keyword>
<keyword evidence="3" id="KW-0813">Transport</keyword>
<evidence type="ECO:0000256" key="9">
    <source>
        <dbReference type="ARBA" id="ARBA00022967"/>
    </source>
</evidence>
<dbReference type="OrthoDB" id="9771863at2"/>
<evidence type="ECO:0000259" key="11">
    <source>
        <dbReference type="PROSITE" id="PS50893"/>
    </source>
</evidence>
<dbReference type="RefSeq" id="WP_089861999.1">
    <property type="nucleotide sequence ID" value="NZ_FOTI01000028.1"/>
</dbReference>
<keyword evidence="4" id="KW-1003">Cell membrane</keyword>
<keyword evidence="13" id="KW-1185">Reference proteome</keyword>
<keyword evidence="5" id="KW-0762">Sugar transport</keyword>
<dbReference type="InterPro" id="IPR017871">
    <property type="entry name" value="ABC_transporter-like_CS"/>
</dbReference>
<reference evidence="12 13" key="1">
    <citation type="submission" date="2016-10" db="EMBL/GenBank/DDBJ databases">
        <authorList>
            <person name="de Groot N.N."/>
        </authorList>
    </citation>
    <scope>NUCLEOTIDE SEQUENCE [LARGE SCALE GENOMIC DNA]</scope>
    <source>
        <strain evidence="12 13">ATCC 51327</strain>
    </source>
</reference>
<dbReference type="GO" id="GO:0015749">
    <property type="term" value="P:monosaccharide transmembrane transport"/>
    <property type="evidence" value="ECO:0007669"/>
    <property type="project" value="UniProtKB-ARBA"/>
</dbReference>
<proteinExistence type="predicted"/>
<evidence type="ECO:0000256" key="2">
    <source>
        <dbReference type="ARBA" id="ARBA00004533"/>
    </source>
</evidence>
<dbReference type="GO" id="GO:0016887">
    <property type="term" value="F:ATP hydrolysis activity"/>
    <property type="evidence" value="ECO:0007669"/>
    <property type="project" value="InterPro"/>
</dbReference>
<evidence type="ECO:0000256" key="3">
    <source>
        <dbReference type="ARBA" id="ARBA00022448"/>
    </source>
</evidence>
<dbReference type="CDD" id="cd03216">
    <property type="entry name" value="ABC_Carb_Monos_I"/>
    <property type="match status" value="1"/>
</dbReference>
<dbReference type="FunFam" id="3.40.50.300:FF:000126">
    <property type="entry name" value="Galactose/methyl galactoside import ATP-binding protein MglA"/>
    <property type="match status" value="1"/>
</dbReference>
<evidence type="ECO:0000256" key="7">
    <source>
        <dbReference type="ARBA" id="ARBA00022741"/>
    </source>
</evidence>
<dbReference type="PROSITE" id="PS00211">
    <property type="entry name" value="ABC_TRANSPORTER_1"/>
    <property type="match status" value="1"/>
</dbReference>
<dbReference type="PANTHER" id="PTHR43790:SF9">
    <property type="entry name" value="GALACTOFURANOSE TRANSPORTER ATP-BINDING PROTEIN YTFR"/>
    <property type="match status" value="1"/>
</dbReference>
<feature type="domain" description="ABC transporter" evidence="11">
    <location>
        <begin position="7"/>
        <end position="242"/>
    </location>
</feature>
<name>A0A1I4K682_9FIRM</name>
<dbReference type="PROSITE" id="PS50893">
    <property type="entry name" value="ABC_TRANSPORTER_2"/>
    <property type="match status" value="2"/>
</dbReference>
<keyword evidence="10" id="KW-0472">Membrane</keyword>
<dbReference type="CDD" id="cd03215">
    <property type="entry name" value="ABC_Carb_Monos_II"/>
    <property type="match status" value="1"/>
</dbReference>
<dbReference type="SUPFAM" id="SSF52540">
    <property type="entry name" value="P-loop containing nucleoside triphosphate hydrolases"/>
    <property type="match status" value="2"/>
</dbReference>
<evidence type="ECO:0000256" key="5">
    <source>
        <dbReference type="ARBA" id="ARBA00022597"/>
    </source>
</evidence>
<dbReference type="Gene3D" id="3.40.50.300">
    <property type="entry name" value="P-loop containing nucleotide triphosphate hydrolases"/>
    <property type="match status" value="2"/>
</dbReference>
<dbReference type="InterPro" id="IPR050107">
    <property type="entry name" value="ABC_carbohydrate_import_ATPase"/>
</dbReference>
<evidence type="ECO:0000256" key="10">
    <source>
        <dbReference type="ARBA" id="ARBA00023136"/>
    </source>
</evidence>
<keyword evidence="6" id="KW-0677">Repeat</keyword>
<dbReference type="Proteomes" id="UP000199006">
    <property type="component" value="Unassembled WGS sequence"/>
</dbReference>
<evidence type="ECO:0000313" key="12">
    <source>
        <dbReference type="EMBL" id="SFL74264.1"/>
    </source>
</evidence>
<organism evidence="12 13">
    <name type="scientific">Halanaerobium salsuginis</name>
    <dbReference type="NCBI Taxonomy" id="29563"/>
    <lineage>
        <taxon>Bacteria</taxon>
        <taxon>Bacillati</taxon>
        <taxon>Bacillota</taxon>
        <taxon>Clostridia</taxon>
        <taxon>Halanaerobiales</taxon>
        <taxon>Halanaerobiaceae</taxon>
        <taxon>Halanaerobium</taxon>
    </lineage>
</organism>
<keyword evidence="9" id="KW-1278">Translocase</keyword>
<evidence type="ECO:0000256" key="1">
    <source>
        <dbReference type="ARBA" id="ARBA00004202"/>
    </source>
</evidence>
<accession>A0A1I4K682</accession>
<dbReference type="Pfam" id="PF00005">
    <property type="entry name" value="ABC_tran"/>
    <property type="match status" value="2"/>
</dbReference>
<feature type="domain" description="ABC transporter" evidence="11">
    <location>
        <begin position="250"/>
        <end position="497"/>
    </location>
</feature>
<dbReference type="InterPro" id="IPR003439">
    <property type="entry name" value="ABC_transporter-like_ATP-bd"/>
</dbReference>
<dbReference type="FunFam" id="3.40.50.300:FF:000127">
    <property type="entry name" value="Ribose import ATP-binding protein RbsA"/>
    <property type="match status" value="1"/>
</dbReference>
<dbReference type="InterPro" id="IPR003593">
    <property type="entry name" value="AAA+_ATPase"/>
</dbReference>
<dbReference type="STRING" id="29563.SAMN02983006_01924"/>
<evidence type="ECO:0000256" key="8">
    <source>
        <dbReference type="ARBA" id="ARBA00022840"/>
    </source>
</evidence>
<dbReference type="EMBL" id="FOTI01000028">
    <property type="protein sequence ID" value="SFL74264.1"/>
    <property type="molecule type" value="Genomic_DNA"/>
</dbReference>